<organism evidence="3 4">
    <name type="scientific">Petrocella atlantisensis</name>
    <dbReference type="NCBI Taxonomy" id="2173034"/>
    <lineage>
        <taxon>Bacteria</taxon>
        <taxon>Bacillati</taxon>
        <taxon>Bacillota</taxon>
        <taxon>Clostridia</taxon>
        <taxon>Lachnospirales</taxon>
        <taxon>Vallitaleaceae</taxon>
        <taxon>Petrocella</taxon>
    </lineage>
</organism>
<feature type="transmembrane region" description="Helical" evidence="1">
    <location>
        <begin position="79"/>
        <end position="99"/>
    </location>
</feature>
<dbReference type="OrthoDB" id="9812122at2"/>
<dbReference type="Proteomes" id="UP000279029">
    <property type="component" value="Chromosome"/>
</dbReference>
<gene>
    <name evidence="3" type="ORF">PATL70BA_0329</name>
</gene>
<feature type="transmembrane region" description="Helical" evidence="1">
    <location>
        <begin position="7"/>
        <end position="24"/>
    </location>
</feature>
<evidence type="ECO:0000259" key="2">
    <source>
        <dbReference type="Pfam" id="PF13471"/>
    </source>
</evidence>
<dbReference type="EMBL" id="LR130778">
    <property type="protein sequence ID" value="VDN46175.1"/>
    <property type="molecule type" value="Genomic_DNA"/>
</dbReference>
<evidence type="ECO:0000256" key="1">
    <source>
        <dbReference type="SAM" id="Phobius"/>
    </source>
</evidence>
<dbReference type="KEGG" id="cbar:PATL70BA_0329"/>
<dbReference type="NCBIfam" id="NF033537">
    <property type="entry name" value="lasso_biosyn_B2"/>
    <property type="match status" value="1"/>
</dbReference>
<evidence type="ECO:0000313" key="4">
    <source>
        <dbReference type="Proteomes" id="UP000279029"/>
    </source>
</evidence>
<dbReference type="RefSeq" id="WP_125135734.1">
    <property type="nucleotide sequence ID" value="NZ_LR130778.1"/>
</dbReference>
<accession>A0A3P7NTJ4</accession>
<reference evidence="3 4" key="1">
    <citation type="submission" date="2018-09" db="EMBL/GenBank/DDBJ databases">
        <authorList>
            <person name="Postec A."/>
        </authorList>
    </citation>
    <scope>NUCLEOTIDE SEQUENCE [LARGE SCALE GENOMIC DNA]</scope>
    <source>
        <strain evidence="3">70B-A</strain>
    </source>
</reference>
<dbReference type="AlphaFoldDB" id="A0A3P7NTJ4"/>
<keyword evidence="1" id="KW-0472">Membrane</keyword>
<feature type="domain" description="Microcin J25-processing protein McjB C-terminal" evidence="2">
    <location>
        <begin position="45"/>
        <end position="132"/>
    </location>
</feature>
<protein>
    <recommendedName>
        <fullName evidence="2">Microcin J25-processing protein McjB C-terminal domain-containing protein</fullName>
    </recommendedName>
</protein>
<proteinExistence type="predicted"/>
<dbReference type="InterPro" id="IPR053521">
    <property type="entry name" value="McjB-like"/>
</dbReference>
<keyword evidence="1" id="KW-0812">Transmembrane</keyword>
<sequence length="156" mass="17899">MVKIKKLLLFIIIAILTSFGHIAIKLVPFKTLMRIMTNVDEVEAGPLSKQQAYRLKSVALTLRRVHRHVFWRVKCYEQALVALFFARFLGINMMIYFGLTKGEDGELLAHTWTEAGDMYITGGDNAHLFSVVYKRGYRKNRNRIGYSLGDTRVKGT</sequence>
<name>A0A3P7NTJ4_9FIRM</name>
<keyword evidence="4" id="KW-1185">Reference proteome</keyword>
<dbReference type="InterPro" id="IPR032708">
    <property type="entry name" value="McjB_C"/>
</dbReference>
<keyword evidence="1" id="KW-1133">Transmembrane helix</keyword>
<dbReference type="Pfam" id="PF13471">
    <property type="entry name" value="Transglut_core3"/>
    <property type="match status" value="1"/>
</dbReference>
<evidence type="ECO:0000313" key="3">
    <source>
        <dbReference type="EMBL" id="VDN46175.1"/>
    </source>
</evidence>